<dbReference type="CDD" id="cd00093">
    <property type="entry name" value="HTH_XRE"/>
    <property type="match status" value="1"/>
</dbReference>
<protein>
    <submittedName>
        <fullName evidence="2">Helix-turn-helix transcriptional regulator</fullName>
    </submittedName>
</protein>
<reference evidence="2 3" key="2">
    <citation type="journal article" date="2023" name="Plant Pathol.">
        <title>Dismantling and reorganizing Pseudomonas marginalis sensu#lato.</title>
        <authorList>
            <person name="Sawada H."/>
            <person name="Fujikawa T."/>
            <person name="Satou M."/>
        </authorList>
    </citation>
    <scope>NUCLEOTIDE SEQUENCE [LARGE SCALE GENOMIC DNA]</scope>
    <source>
        <strain evidence="2 3">MAFF 212408</strain>
    </source>
</reference>
<dbReference type="InterPro" id="IPR010982">
    <property type="entry name" value="Lambda_DNA-bd_dom_sf"/>
</dbReference>
<dbReference type="InterPro" id="IPR001387">
    <property type="entry name" value="Cro/C1-type_HTH"/>
</dbReference>
<evidence type="ECO:0000259" key="1">
    <source>
        <dbReference type="PROSITE" id="PS50943"/>
    </source>
</evidence>
<accession>A0A5N7KM44</accession>
<gene>
    <name evidence="2" type="ORF">F0169_15065</name>
</gene>
<comment type="caution">
    <text evidence="2">The sequence shown here is derived from an EMBL/GenBank/DDBJ whole genome shotgun (WGS) entry which is preliminary data.</text>
</comment>
<evidence type="ECO:0000313" key="2">
    <source>
        <dbReference type="EMBL" id="MPR03277.1"/>
    </source>
</evidence>
<reference evidence="2 3" key="1">
    <citation type="journal article" date="2020" name="Int. J. Syst. Evol. Microbiol.">
        <title>Pseudomonas kitaguniensis sp. nov., a pathogen causing bacterial rot of Welsh onion in Japan.</title>
        <authorList>
            <person name="Sawada H."/>
            <person name="Fujikawa T."/>
            <person name="Nishiwaki Y."/>
            <person name="Horita H."/>
        </authorList>
    </citation>
    <scope>NUCLEOTIDE SEQUENCE [LARGE SCALE GENOMIC DNA]</scope>
    <source>
        <strain evidence="2 3">MAFF 212408</strain>
    </source>
</reference>
<dbReference type="PROSITE" id="PS50943">
    <property type="entry name" value="HTH_CROC1"/>
    <property type="match status" value="1"/>
</dbReference>
<organism evidence="2 3">
    <name type="scientific">Pseudomonas kitaguniensis</name>
    <dbReference type="NCBI Taxonomy" id="2607908"/>
    <lineage>
        <taxon>Bacteria</taxon>
        <taxon>Pseudomonadati</taxon>
        <taxon>Pseudomonadota</taxon>
        <taxon>Gammaproteobacteria</taxon>
        <taxon>Pseudomonadales</taxon>
        <taxon>Pseudomonadaceae</taxon>
        <taxon>Pseudomonas</taxon>
    </lineage>
</organism>
<name>A0A5N7KM44_9PSED</name>
<keyword evidence="3" id="KW-1185">Reference proteome</keyword>
<evidence type="ECO:0000313" key="3">
    <source>
        <dbReference type="Proteomes" id="UP000326112"/>
    </source>
</evidence>
<sequence length="316" mass="35593">MYSEALVQLSLEALGGTQKELALRLGVSATQISKWKKGEHLSLEMEGKLRAVSGIGDQNPEFVVWSGSRENANKWEQLIHSLAEMAHISDETGYNADPLMDDSGLLCWNTFDVLREMGVKIPDEFPAELDIRREGEDEVDDFWEVVHINQYSSAIYNIFKSFADVYGFYVAYVADLINDDMDLFDSPAENIEPCLISLAASKIEVNLEFAPNFRNFKYKVEKDYEGWLGLVKTKAFRDGAPLGAELLDLVHGSHDGLGHVAEAESLGLNASRIHPDIYMNELLVGMRRIHQVLPVIMKKLGIEDEFQLEESNLHIQ</sequence>
<dbReference type="EMBL" id="VUAZ01000084">
    <property type="protein sequence ID" value="MPR03277.1"/>
    <property type="molecule type" value="Genomic_DNA"/>
</dbReference>
<dbReference type="RefSeq" id="WP_152746960.1">
    <property type="nucleotide sequence ID" value="NZ_VUAZ01000084.1"/>
</dbReference>
<dbReference type="Pfam" id="PF01381">
    <property type="entry name" value="HTH_3"/>
    <property type="match status" value="1"/>
</dbReference>
<proteinExistence type="predicted"/>
<feature type="domain" description="HTH cro/C1-type" evidence="1">
    <location>
        <begin position="12"/>
        <end position="45"/>
    </location>
</feature>
<dbReference type="SUPFAM" id="SSF47413">
    <property type="entry name" value="lambda repressor-like DNA-binding domains"/>
    <property type="match status" value="1"/>
</dbReference>
<dbReference type="Proteomes" id="UP000326112">
    <property type="component" value="Unassembled WGS sequence"/>
</dbReference>